<keyword evidence="7 8" id="KW-0472">Membrane</keyword>
<evidence type="ECO:0000256" key="2">
    <source>
        <dbReference type="ARBA" id="ARBA00009142"/>
    </source>
</evidence>
<keyword evidence="4 8" id="KW-1003">Cell membrane</keyword>
<feature type="transmembrane region" description="Helical" evidence="8">
    <location>
        <begin position="32"/>
        <end position="52"/>
    </location>
</feature>
<organism evidence="9 10">
    <name type="scientific">Vineibacter terrae</name>
    <dbReference type="NCBI Taxonomy" id="2586908"/>
    <lineage>
        <taxon>Bacteria</taxon>
        <taxon>Pseudomonadati</taxon>
        <taxon>Pseudomonadota</taxon>
        <taxon>Alphaproteobacteria</taxon>
        <taxon>Hyphomicrobiales</taxon>
        <taxon>Vineibacter</taxon>
    </lineage>
</organism>
<evidence type="ECO:0000256" key="3">
    <source>
        <dbReference type="ARBA" id="ARBA00022448"/>
    </source>
</evidence>
<feature type="transmembrane region" description="Helical" evidence="8">
    <location>
        <begin position="102"/>
        <end position="120"/>
    </location>
</feature>
<evidence type="ECO:0000313" key="10">
    <source>
        <dbReference type="Proteomes" id="UP000321638"/>
    </source>
</evidence>
<dbReference type="EMBL" id="VDUZ01000093">
    <property type="protein sequence ID" value="TXL69236.1"/>
    <property type="molecule type" value="Genomic_DNA"/>
</dbReference>
<evidence type="ECO:0000256" key="6">
    <source>
        <dbReference type="ARBA" id="ARBA00022989"/>
    </source>
</evidence>
<comment type="similarity">
    <text evidence="2 8">Belongs to the 4-toluene sulfonate uptake permease (TSUP) (TC 2.A.102) family.</text>
</comment>
<dbReference type="RefSeq" id="WP_147852589.1">
    <property type="nucleotide sequence ID" value="NZ_VDUZ01000093.1"/>
</dbReference>
<gene>
    <name evidence="9" type="ORF">FHP25_39845</name>
</gene>
<dbReference type="PANTHER" id="PTHR30269">
    <property type="entry name" value="TRANSMEMBRANE PROTEIN YFCA"/>
    <property type="match status" value="1"/>
</dbReference>
<keyword evidence="6 8" id="KW-1133">Transmembrane helix</keyword>
<evidence type="ECO:0000256" key="4">
    <source>
        <dbReference type="ARBA" id="ARBA00022475"/>
    </source>
</evidence>
<evidence type="ECO:0000256" key="1">
    <source>
        <dbReference type="ARBA" id="ARBA00004651"/>
    </source>
</evidence>
<comment type="subcellular location">
    <subcellularLocation>
        <location evidence="1 8">Cell membrane</location>
        <topology evidence="1 8">Multi-pass membrane protein</topology>
    </subcellularLocation>
</comment>
<dbReference type="OrthoDB" id="9800873at2"/>
<feature type="transmembrane region" description="Helical" evidence="8">
    <location>
        <begin position="168"/>
        <end position="188"/>
    </location>
</feature>
<proteinExistence type="inferred from homology"/>
<dbReference type="Pfam" id="PF01925">
    <property type="entry name" value="TauE"/>
    <property type="match status" value="1"/>
</dbReference>
<keyword evidence="3" id="KW-0813">Transport</keyword>
<reference evidence="9 10" key="1">
    <citation type="submission" date="2019-06" db="EMBL/GenBank/DDBJ databases">
        <title>New taxonomy in bacterial strain CC-CFT640, isolated from vineyard.</title>
        <authorList>
            <person name="Lin S.-Y."/>
            <person name="Tsai C.-F."/>
            <person name="Young C.-C."/>
        </authorList>
    </citation>
    <scope>NUCLEOTIDE SEQUENCE [LARGE SCALE GENOMIC DNA]</scope>
    <source>
        <strain evidence="9 10">CC-CFT640</strain>
    </source>
</reference>
<dbReference type="Proteomes" id="UP000321638">
    <property type="component" value="Unassembled WGS sequence"/>
</dbReference>
<protein>
    <recommendedName>
        <fullName evidence="8">Probable membrane transporter protein</fullName>
    </recommendedName>
</protein>
<dbReference type="AlphaFoldDB" id="A0A5C8P793"/>
<evidence type="ECO:0000256" key="5">
    <source>
        <dbReference type="ARBA" id="ARBA00022692"/>
    </source>
</evidence>
<evidence type="ECO:0000256" key="8">
    <source>
        <dbReference type="RuleBase" id="RU363041"/>
    </source>
</evidence>
<evidence type="ECO:0000256" key="7">
    <source>
        <dbReference type="ARBA" id="ARBA00023136"/>
    </source>
</evidence>
<dbReference type="InterPro" id="IPR052017">
    <property type="entry name" value="TSUP"/>
</dbReference>
<feature type="transmembrane region" description="Helical" evidence="8">
    <location>
        <begin position="132"/>
        <end position="156"/>
    </location>
</feature>
<dbReference type="GO" id="GO:0005886">
    <property type="term" value="C:plasma membrane"/>
    <property type="evidence" value="ECO:0007669"/>
    <property type="project" value="UniProtKB-SubCell"/>
</dbReference>
<comment type="caution">
    <text evidence="9">The sequence shown here is derived from an EMBL/GenBank/DDBJ whole genome shotgun (WGS) entry which is preliminary data.</text>
</comment>
<name>A0A5C8P793_9HYPH</name>
<feature type="transmembrane region" description="Helical" evidence="8">
    <location>
        <begin position="6"/>
        <end position="25"/>
    </location>
</feature>
<evidence type="ECO:0000313" key="9">
    <source>
        <dbReference type="EMBL" id="TXL69236.1"/>
    </source>
</evidence>
<dbReference type="PANTHER" id="PTHR30269:SF32">
    <property type="entry name" value="MEMBRANE TRANSPORTER PROTEIN-RELATED"/>
    <property type="match status" value="1"/>
</dbReference>
<feature type="transmembrane region" description="Helical" evidence="8">
    <location>
        <begin position="194"/>
        <end position="214"/>
    </location>
</feature>
<keyword evidence="10" id="KW-1185">Reference proteome</keyword>
<feature type="transmembrane region" description="Helical" evidence="8">
    <location>
        <begin position="72"/>
        <end position="90"/>
    </location>
</feature>
<keyword evidence="5 8" id="KW-0812">Transmembrane</keyword>
<feature type="transmembrane region" description="Helical" evidence="8">
    <location>
        <begin position="226"/>
        <end position="243"/>
    </location>
</feature>
<dbReference type="InterPro" id="IPR002781">
    <property type="entry name" value="TM_pro_TauE-like"/>
</dbReference>
<sequence length="247" mass="25776">MTIDPTYAAVVGVAFAVAGVVKGAAGMGLPPTAIALMSLALPLPEALALMTVPTLATNLWQAVYGGHFRAMLRRFWLMGVLMAAGVLISARTLKSLGSPTSAGWLGVLLVLFAILALTAWRPHVAARHERWANPLCGAASGLVGGIAGIAAVPFLPYMQSLEIRKDELVQALGILFVVFTGALTLALWDLGALHGGNLASSALATLPTMAGVWLGQKLRLAISPEAFRRVFLVVLLGLGLHMARGLL</sequence>
<accession>A0A5C8P793</accession>